<dbReference type="Proteomes" id="UP000002069">
    <property type="component" value="Chromosome"/>
</dbReference>
<dbReference type="HOGENOM" id="CLU_3348611_0_0_6"/>
<keyword evidence="2" id="KW-1185">Reference proteome</keyword>
<name>C9XTC2_CROTZ</name>
<dbReference type="EMBL" id="FN543093">
    <property type="protein sequence ID" value="CBA27157.1"/>
    <property type="molecule type" value="Genomic_DNA"/>
</dbReference>
<protein>
    <submittedName>
        <fullName evidence="1">Uncharacterized protein</fullName>
    </submittedName>
</protein>
<proteinExistence type="predicted"/>
<dbReference type="AlphaFoldDB" id="C9XTC2"/>
<gene>
    <name evidence="1" type="ordered locus">Ctu_02870</name>
</gene>
<sequence length="37" mass="4189">MIMWNKSLMSQVLGRERAKRASNDALLLRIASNVISD</sequence>
<dbReference type="KEGG" id="ctu:CTU_02870"/>
<reference evidence="2" key="2">
    <citation type="journal article" date="2011" name="J. Bacteriol.">
        <title>Complete genome sequence of Cronobacter turicensis LMG 23827, a food-borne pathogen causing deaths in neonates.</title>
        <authorList>
            <person name="Stephan R."/>
            <person name="Lehner A."/>
            <person name="Tischler P."/>
            <person name="Rattei T."/>
        </authorList>
    </citation>
    <scope>NUCLEOTIDE SEQUENCE [LARGE SCALE GENOMIC DNA]</scope>
    <source>
        <strain evidence="2">DSM 18703 / CCUG 55852 / LMG 23827 / z3032</strain>
    </source>
</reference>
<organism evidence="1 2">
    <name type="scientific">Cronobacter turicensis (strain DSM 18703 / CCUG 55852 / LMG 23827 / z3032)</name>
    <dbReference type="NCBI Taxonomy" id="693216"/>
    <lineage>
        <taxon>Bacteria</taxon>
        <taxon>Pseudomonadati</taxon>
        <taxon>Pseudomonadota</taxon>
        <taxon>Gammaproteobacteria</taxon>
        <taxon>Enterobacterales</taxon>
        <taxon>Enterobacteriaceae</taxon>
        <taxon>Cronobacter</taxon>
    </lineage>
</organism>
<accession>C9XTC2</accession>
<evidence type="ECO:0000313" key="2">
    <source>
        <dbReference type="Proteomes" id="UP000002069"/>
    </source>
</evidence>
<reference evidence="1 2" key="1">
    <citation type="journal article" date="2010" name="J. Bacteriol.">
        <title>Complete Genome Sequence of Cronobacter turicensis LMG 23827, a foodborne pathogen causing deaths in neonates.</title>
        <authorList>
            <person name="Stephan R."/>
            <person name="Lehner A."/>
            <person name="Tischler P."/>
            <person name="Rattei T."/>
        </authorList>
    </citation>
    <scope>NUCLEOTIDE SEQUENCE [LARGE SCALE GENOMIC DNA]</scope>
    <source>
        <strain evidence="2">DSM 18703 / CCUG 55852 / LMG 23827 / z3032</strain>
    </source>
</reference>
<evidence type="ECO:0000313" key="1">
    <source>
        <dbReference type="EMBL" id="CBA27157.1"/>
    </source>
</evidence>